<feature type="region of interest" description="Disordered" evidence="1">
    <location>
        <begin position="89"/>
        <end position="192"/>
    </location>
</feature>
<feature type="compositionally biased region" description="Low complexity" evidence="1">
    <location>
        <begin position="173"/>
        <end position="184"/>
    </location>
</feature>
<feature type="compositionally biased region" description="Polar residues" evidence="1">
    <location>
        <begin position="106"/>
        <end position="116"/>
    </location>
</feature>
<evidence type="ECO:0000313" key="2">
    <source>
        <dbReference type="EMBL" id="GAT51822.1"/>
    </source>
</evidence>
<evidence type="ECO:0000313" key="3">
    <source>
        <dbReference type="Proteomes" id="UP000815677"/>
    </source>
</evidence>
<feature type="compositionally biased region" description="Polar residues" evidence="1">
    <location>
        <begin position="1"/>
        <end position="19"/>
    </location>
</feature>
<protein>
    <recommendedName>
        <fullName evidence="4">C2H2-type domain-containing protein</fullName>
    </recommendedName>
</protein>
<feature type="compositionally biased region" description="Polar residues" evidence="1">
    <location>
        <begin position="49"/>
        <end position="58"/>
    </location>
</feature>
<evidence type="ECO:0000256" key="1">
    <source>
        <dbReference type="SAM" id="MobiDB-lite"/>
    </source>
</evidence>
<accession>A0ABQ0LLA7</accession>
<reference evidence="2" key="1">
    <citation type="submission" date="2014-09" db="EMBL/GenBank/DDBJ databases">
        <title>Genome sequence of the luminous mushroom Mycena chlorophos for searching fungal bioluminescence genes.</title>
        <authorList>
            <person name="Tanaka Y."/>
            <person name="Kasuga D."/>
            <person name="Oba Y."/>
            <person name="Hase S."/>
            <person name="Sato K."/>
            <person name="Oba Y."/>
            <person name="Sakakibara Y."/>
        </authorList>
    </citation>
    <scope>NUCLEOTIDE SEQUENCE</scope>
</reference>
<gene>
    <name evidence="2" type="ORF">MCHLO_08934</name>
</gene>
<feature type="region of interest" description="Disordered" evidence="1">
    <location>
        <begin position="1"/>
        <end position="20"/>
    </location>
</feature>
<evidence type="ECO:0008006" key="4">
    <source>
        <dbReference type="Google" id="ProtNLM"/>
    </source>
</evidence>
<dbReference type="Proteomes" id="UP000815677">
    <property type="component" value="Unassembled WGS sequence"/>
</dbReference>
<dbReference type="EMBL" id="DF847425">
    <property type="protein sequence ID" value="GAT51822.1"/>
    <property type="molecule type" value="Genomic_DNA"/>
</dbReference>
<sequence>MESCYQHSSNDQRSPNSDHLSIAERAAAAYGFPLANGLFDWLNVDPSARDTSSSQVSIRSYPPEGRDGLGTVDPMEVCDYDAEVVEVREIEQGSPDDENDAECLSVATSNRQSLSGDETAAFDEETEDEADGSDNEDSDYVSESVSSSRTTKAPRKRPSAPRRPTAGSKDTPSRSYSRSSTPTSDCDDSDVPVPRAALDAAISAGAHLPPNAHLIPEKHHYMLLLGCTIIEPERDGGAYRLACHISSSCPQHGTPQRPPDMRRHLGTHFRSELEQPCGGCPLTFSRPDARKRHLRGRPDCQAARTNPVIRRALRAFNAKSEVRAQRACDAKNRKSVKTL</sequence>
<organism evidence="2 3">
    <name type="scientific">Mycena chlorophos</name>
    <name type="common">Agaric fungus</name>
    <name type="synonym">Agaricus chlorophos</name>
    <dbReference type="NCBI Taxonomy" id="658473"/>
    <lineage>
        <taxon>Eukaryota</taxon>
        <taxon>Fungi</taxon>
        <taxon>Dikarya</taxon>
        <taxon>Basidiomycota</taxon>
        <taxon>Agaricomycotina</taxon>
        <taxon>Agaricomycetes</taxon>
        <taxon>Agaricomycetidae</taxon>
        <taxon>Agaricales</taxon>
        <taxon>Marasmiineae</taxon>
        <taxon>Mycenaceae</taxon>
        <taxon>Mycena</taxon>
    </lineage>
</organism>
<keyword evidence="3" id="KW-1185">Reference proteome</keyword>
<feature type="compositionally biased region" description="Acidic residues" evidence="1">
    <location>
        <begin position="120"/>
        <end position="140"/>
    </location>
</feature>
<feature type="region of interest" description="Disordered" evidence="1">
    <location>
        <begin position="45"/>
        <end position="74"/>
    </location>
</feature>
<name>A0ABQ0LLA7_MYCCL</name>
<proteinExistence type="predicted"/>